<proteinExistence type="inferred from homology"/>
<dbReference type="PROSITE" id="PS51719">
    <property type="entry name" value="G_SEPTIN"/>
    <property type="match status" value="1"/>
</dbReference>
<evidence type="ECO:0000256" key="4">
    <source>
        <dbReference type="ARBA" id="ARBA00023134"/>
    </source>
</evidence>
<reference evidence="8 9" key="1">
    <citation type="submission" date="2016-06" db="EMBL/GenBank/DDBJ databases">
        <authorList>
            <person name="Kjaerup R.B."/>
            <person name="Dalgaard T.S."/>
            <person name="Juul-Madsen H.R."/>
        </authorList>
    </citation>
    <scope>NUCLEOTIDE SEQUENCE [LARGE SCALE GENOMIC DNA]</scope>
</reference>
<gene>
    <name evidence="8" type="ORF">ZT3D7_G9609</name>
</gene>
<dbReference type="GO" id="GO:0005525">
    <property type="term" value="F:GTP binding"/>
    <property type="evidence" value="ECO:0007669"/>
    <property type="project" value="UniProtKB-KW"/>
</dbReference>
<dbReference type="GO" id="GO:0006887">
    <property type="term" value="P:exocytosis"/>
    <property type="evidence" value="ECO:0007669"/>
    <property type="project" value="InterPro"/>
</dbReference>
<feature type="compositionally biased region" description="Polar residues" evidence="6">
    <location>
        <begin position="616"/>
        <end position="634"/>
    </location>
</feature>
<feature type="domain" description="Septin-type G" evidence="7">
    <location>
        <begin position="727"/>
        <end position="1001"/>
    </location>
</feature>
<comment type="similarity">
    <text evidence="5">Belongs to the TRAFAC class TrmE-Era-EngA-EngB-Septin-like GTPase superfamily. Septin GTPase family.</text>
</comment>
<keyword evidence="9" id="KW-1185">Reference proteome</keyword>
<dbReference type="InterPro" id="IPR016159">
    <property type="entry name" value="Cullin_repeat-like_dom_sf"/>
</dbReference>
<dbReference type="Pfam" id="PF03081">
    <property type="entry name" value="Exo70_C"/>
    <property type="match status" value="1"/>
</dbReference>
<feature type="region of interest" description="Disordered" evidence="6">
    <location>
        <begin position="614"/>
        <end position="688"/>
    </location>
</feature>
<dbReference type="InterPro" id="IPR030379">
    <property type="entry name" value="G_SEPTIN_dom"/>
</dbReference>
<evidence type="ECO:0000256" key="6">
    <source>
        <dbReference type="SAM" id="MobiDB-lite"/>
    </source>
</evidence>
<dbReference type="InterPro" id="IPR027417">
    <property type="entry name" value="P-loop_NTPase"/>
</dbReference>
<evidence type="ECO:0000313" key="9">
    <source>
        <dbReference type="Proteomes" id="UP000215127"/>
    </source>
</evidence>
<feature type="compositionally biased region" description="Polar residues" evidence="6">
    <location>
        <begin position="641"/>
        <end position="658"/>
    </location>
</feature>
<dbReference type="InterPro" id="IPR016491">
    <property type="entry name" value="Septin"/>
</dbReference>
<evidence type="ECO:0000256" key="5">
    <source>
        <dbReference type="RuleBase" id="RU004560"/>
    </source>
</evidence>
<dbReference type="FunFam" id="3.40.50.300:FF:000196">
    <property type="entry name" value="Cell division control 3"/>
    <property type="match status" value="1"/>
</dbReference>
<sequence>MVGARHAAYAEESAEVEVLYASLDKMKSVSKKIQGSMTRLDETGRTVQDAIGPIYGNTQRLQAQNMNIDRILAAIEKVKQPLDMRSKEERILRNRPDQVGLAEYIASIDRTNQALKHLKATNLRSNQTAIAELSSLLAAGTGNLESVFRDMLRQDSQPIEPLKQITQGHDFPRISSTKSAQLRTINTNISNYTSQVAPSSGLTPSAKVYAQERGQYMASSLQNLATASISTARKVSPDATYKAGSCAITTYATAIQGMYTAEYDNICPVFSRDEWGAVLSATCQDSLRSFSNTLRDLDSHVRSHLLTDCYLAYEIVDIVSNVSFQIESHTGELKHTMSDALKPIRETAKSSLSTLLSDVRTKANQAIFPPDARALTLTSDVMTRLQLMTSYMGPLSSIMRSLGDGGWNQPNNTAANASMPNLKSFDVGADGKQLFAHYCMDTIEALLNTLELKGKQMQRPQIVQAAFLANNVAIIQRMIESSELRPLLAGSQPKIDAWMSKAQRMCGDGWKDAQTILFDAIKTSRQNRTPSTGNAVDTTAILKGLSTKEKDTIKEKFKNFNTSFDEMVAKHKSYHMEPEARRHFATAVSTVIEPLYGRFWDRYHDIDKGKGKYNFLSPTAGTPRSPRPNNSSTALAMASPNGATSPPNRASPIPQSIPNGKPASPLVASSNAMTNGGEKAPQTVSSKDPKAAAQAASDMRNIVRRKLTGYVGFANLPNQWHRKSVRKGFNFNVMVVGESGLGKSTLVNTLFNTSLYPPKERKQPSLDFAPKTVSIQSISADIEENGVRLRLTVVDTPGFGDFVNNDDSWRPIVENIEQRFDAYLDAENKVNRMNIVDNRVHACVYFVQPTGHSLKPLDVEVMRRLHTKVNLIPVIAKADTLTDEEIASFKQRILADIHHHNIHIFEGPRYELDDEETIAENNEIMSKVPFAVVGANTEVQTPEGRKVRGRRYPWGVIEVDNEEHCDFVKLRQMLIRTHMEELKEHTNNFLYENYRSDKLASMGVAQDPSVFKEVNPAVKQEEERSLHEQKLAKMELEMKMVFQQKVQEKESKLKQSEEELYARHREMKEQLDRQRQELEEKKVRIESGRPIEEKGRKKGGFSLRG</sequence>
<keyword evidence="2" id="KW-0813">Transport</keyword>
<dbReference type="Proteomes" id="UP000215127">
    <property type="component" value="Chromosome 10"/>
</dbReference>
<dbReference type="GO" id="GO:0005546">
    <property type="term" value="F:phosphatidylinositol-4,5-bisphosphate binding"/>
    <property type="evidence" value="ECO:0007669"/>
    <property type="project" value="InterPro"/>
</dbReference>
<dbReference type="GO" id="GO:0032156">
    <property type="term" value="C:septin cytoskeleton"/>
    <property type="evidence" value="ECO:0007669"/>
    <property type="project" value="UniProtKB-ARBA"/>
</dbReference>
<accession>A0A1X7S455</accession>
<dbReference type="SUPFAM" id="SSF74788">
    <property type="entry name" value="Cullin repeat-like"/>
    <property type="match status" value="1"/>
</dbReference>
<dbReference type="CDD" id="cd01850">
    <property type="entry name" value="CDC_Septin"/>
    <property type="match status" value="1"/>
</dbReference>
<dbReference type="STRING" id="1276538.A0A1X7S455"/>
<dbReference type="GO" id="GO:0000145">
    <property type="term" value="C:exocyst"/>
    <property type="evidence" value="ECO:0007669"/>
    <property type="project" value="InterPro"/>
</dbReference>
<evidence type="ECO:0000256" key="2">
    <source>
        <dbReference type="ARBA" id="ARBA00022448"/>
    </source>
</evidence>
<evidence type="ECO:0000313" key="8">
    <source>
        <dbReference type="EMBL" id="SMQ54454.1"/>
    </source>
</evidence>
<dbReference type="Pfam" id="PF00735">
    <property type="entry name" value="Septin"/>
    <property type="match status" value="1"/>
</dbReference>
<evidence type="ECO:0000256" key="1">
    <source>
        <dbReference type="ARBA" id="ARBA00006756"/>
    </source>
</evidence>
<evidence type="ECO:0000256" key="3">
    <source>
        <dbReference type="ARBA" id="ARBA00022741"/>
    </source>
</evidence>
<protein>
    <recommendedName>
        <fullName evidence="7">Septin-type G domain-containing protein</fullName>
    </recommendedName>
</protein>
<dbReference type="AlphaFoldDB" id="A0A1X7S455"/>
<dbReference type="Gene3D" id="1.20.1280.170">
    <property type="entry name" value="Exocyst complex component Exo70"/>
    <property type="match status" value="1"/>
</dbReference>
<comment type="similarity">
    <text evidence="1">Belongs to the EXO70 family.</text>
</comment>
<feature type="region of interest" description="Disordered" evidence="6">
    <location>
        <begin position="1068"/>
        <end position="1105"/>
    </location>
</feature>
<keyword evidence="3 5" id="KW-0547">Nucleotide-binding</keyword>
<organism evidence="8 9">
    <name type="scientific">Zymoseptoria tritici (strain ST99CH_3D7)</name>
    <dbReference type="NCBI Taxonomy" id="1276538"/>
    <lineage>
        <taxon>Eukaryota</taxon>
        <taxon>Fungi</taxon>
        <taxon>Dikarya</taxon>
        <taxon>Ascomycota</taxon>
        <taxon>Pezizomycotina</taxon>
        <taxon>Dothideomycetes</taxon>
        <taxon>Dothideomycetidae</taxon>
        <taxon>Mycosphaerellales</taxon>
        <taxon>Mycosphaerellaceae</taxon>
        <taxon>Zymoseptoria</taxon>
    </lineage>
</organism>
<dbReference type="InterPro" id="IPR046364">
    <property type="entry name" value="Exo70_C"/>
</dbReference>
<keyword evidence="4 5" id="KW-0342">GTP-binding</keyword>
<dbReference type="Gene3D" id="3.40.50.300">
    <property type="entry name" value="P-loop containing nucleotide triphosphate hydrolases"/>
    <property type="match status" value="1"/>
</dbReference>
<feature type="compositionally biased region" description="Basic and acidic residues" evidence="6">
    <location>
        <begin position="1068"/>
        <end position="1095"/>
    </location>
</feature>
<dbReference type="Pfam" id="PF20669">
    <property type="entry name" value="Exo70_N"/>
    <property type="match status" value="1"/>
</dbReference>
<dbReference type="PANTHER" id="PTHR18884">
    <property type="entry name" value="SEPTIN"/>
    <property type="match status" value="1"/>
</dbReference>
<dbReference type="EMBL" id="LT853701">
    <property type="protein sequence ID" value="SMQ54454.1"/>
    <property type="molecule type" value="Genomic_DNA"/>
</dbReference>
<name>A0A1X7S455_ZYMT9</name>
<evidence type="ECO:0000259" key="7">
    <source>
        <dbReference type="PROSITE" id="PS51719"/>
    </source>
</evidence>
<dbReference type="SUPFAM" id="SSF52540">
    <property type="entry name" value="P-loop containing nucleoside triphosphate hydrolases"/>
    <property type="match status" value="1"/>
</dbReference>